<evidence type="ECO:0000313" key="1">
    <source>
        <dbReference type="EMBL" id="KAK4242968.1"/>
    </source>
</evidence>
<sequence length="58" mass="7314">PFEVKDQLLYYIDFEGTRHLYLLFNYIKPILKLVYNKRHYFRVNKMMVDLNNLYFAYK</sequence>
<dbReference type="EMBL" id="MU857962">
    <property type="protein sequence ID" value="KAK4242968.1"/>
    <property type="molecule type" value="Genomic_DNA"/>
</dbReference>
<reference evidence="1" key="2">
    <citation type="submission" date="2023-05" db="EMBL/GenBank/DDBJ databases">
        <authorList>
            <consortium name="Lawrence Berkeley National Laboratory"/>
            <person name="Steindorff A."/>
            <person name="Hensen N."/>
            <person name="Bonometti L."/>
            <person name="Westerberg I."/>
            <person name="Brannstrom I.O."/>
            <person name="Guillou S."/>
            <person name="Cros-Aarteil S."/>
            <person name="Calhoun S."/>
            <person name="Haridas S."/>
            <person name="Kuo A."/>
            <person name="Mondo S."/>
            <person name="Pangilinan J."/>
            <person name="Riley R."/>
            <person name="Labutti K."/>
            <person name="Andreopoulos B."/>
            <person name="Lipzen A."/>
            <person name="Chen C."/>
            <person name="Yanf M."/>
            <person name="Daum C."/>
            <person name="Ng V."/>
            <person name="Clum A."/>
            <person name="Ohm R."/>
            <person name="Martin F."/>
            <person name="Silar P."/>
            <person name="Natvig D."/>
            <person name="Lalanne C."/>
            <person name="Gautier V."/>
            <person name="Ament-Velasquez S.L."/>
            <person name="Kruys A."/>
            <person name="Hutchinson M.I."/>
            <person name="Powell A.J."/>
            <person name="Barry K."/>
            <person name="Miller A.N."/>
            <person name="Grigoriev I.V."/>
            <person name="Debuchy R."/>
            <person name="Gladieux P."/>
            <person name="Thoren M.H."/>
            <person name="Johannesson H."/>
        </authorList>
    </citation>
    <scope>NUCLEOTIDE SEQUENCE</scope>
    <source>
        <strain evidence="1">CBS 359.72</strain>
    </source>
</reference>
<protein>
    <submittedName>
        <fullName evidence="1">Uncharacterized protein</fullName>
    </submittedName>
</protein>
<feature type="non-terminal residue" evidence="1">
    <location>
        <position position="1"/>
    </location>
</feature>
<reference evidence="1" key="1">
    <citation type="journal article" date="2023" name="Mol. Phylogenet. Evol.">
        <title>Genome-scale phylogeny and comparative genomics of the fungal order Sordariales.</title>
        <authorList>
            <person name="Hensen N."/>
            <person name="Bonometti L."/>
            <person name="Westerberg I."/>
            <person name="Brannstrom I.O."/>
            <person name="Guillou S."/>
            <person name="Cros-Aarteil S."/>
            <person name="Calhoun S."/>
            <person name="Haridas S."/>
            <person name="Kuo A."/>
            <person name="Mondo S."/>
            <person name="Pangilinan J."/>
            <person name="Riley R."/>
            <person name="LaButti K."/>
            <person name="Andreopoulos B."/>
            <person name="Lipzen A."/>
            <person name="Chen C."/>
            <person name="Yan M."/>
            <person name="Daum C."/>
            <person name="Ng V."/>
            <person name="Clum A."/>
            <person name="Steindorff A."/>
            <person name="Ohm R.A."/>
            <person name="Martin F."/>
            <person name="Silar P."/>
            <person name="Natvig D.O."/>
            <person name="Lalanne C."/>
            <person name="Gautier V."/>
            <person name="Ament-Velasquez S.L."/>
            <person name="Kruys A."/>
            <person name="Hutchinson M.I."/>
            <person name="Powell A.J."/>
            <person name="Barry K."/>
            <person name="Miller A.N."/>
            <person name="Grigoriev I.V."/>
            <person name="Debuchy R."/>
            <person name="Gladieux P."/>
            <person name="Hiltunen Thoren M."/>
            <person name="Johannesson H."/>
        </authorList>
    </citation>
    <scope>NUCLEOTIDE SEQUENCE</scope>
    <source>
        <strain evidence="1">CBS 359.72</strain>
    </source>
</reference>
<evidence type="ECO:0000313" key="2">
    <source>
        <dbReference type="Proteomes" id="UP001303647"/>
    </source>
</evidence>
<dbReference type="AlphaFoldDB" id="A0AAN7CIY6"/>
<keyword evidence="2" id="KW-1185">Reference proteome</keyword>
<name>A0AAN7CIY6_9PEZI</name>
<accession>A0AAN7CIY6</accession>
<comment type="caution">
    <text evidence="1">The sequence shown here is derived from an EMBL/GenBank/DDBJ whole genome shotgun (WGS) entry which is preliminary data.</text>
</comment>
<proteinExistence type="predicted"/>
<organism evidence="1 2">
    <name type="scientific">Corynascus novoguineensis</name>
    <dbReference type="NCBI Taxonomy" id="1126955"/>
    <lineage>
        <taxon>Eukaryota</taxon>
        <taxon>Fungi</taxon>
        <taxon>Dikarya</taxon>
        <taxon>Ascomycota</taxon>
        <taxon>Pezizomycotina</taxon>
        <taxon>Sordariomycetes</taxon>
        <taxon>Sordariomycetidae</taxon>
        <taxon>Sordariales</taxon>
        <taxon>Chaetomiaceae</taxon>
        <taxon>Corynascus</taxon>
    </lineage>
</organism>
<gene>
    <name evidence="1" type="ORF">C7999DRAFT_18596</name>
</gene>
<dbReference type="Proteomes" id="UP001303647">
    <property type="component" value="Unassembled WGS sequence"/>
</dbReference>